<gene>
    <name evidence="1" type="ordered locus">Emtol_0071</name>
</gene>
<proteinExistence type="predicted"/>
<protein>
    <recommendedName>
        <fullName evidence="3">Ig-like domain-containing protein</fullName>
    </recommendedName>
</protein>
<evidence type="ECO:0000313" key="2">
    <source>
        <dbReference type="Proteomes" id="UP000002875"/>
    </source>
</evidence>
<evidence type="ECO:0000313" key="1">
    <source>
        <dbReference type="EMBL" id="AFK05701.1"/>
    </source>
</evidence>
<dbReference type="RefSeq" id="WP_015026367.1">
    <property type="nucleotide sequence ID" value="NC_018743.1"/>
</dbReference>
<sequence length="1846" mass="198236">MRIFIHLLLMCFGTVFFAFGSDKPVKPSSEVFKPRHDGKHFFIATAITVAQPTHADIESAIADAQTQGRIIKITSAGFSIPAALKEISSLPVTFRNQIDGWNYDITVFAMTFTPQGSKLSIGCKFNLPNNQAIYFGANDIATSGKNGFVGELPILTSTLTDAKQAELDDTGGLLGGETQFYEVSIPNFNDKLKMGLSKDTKLHFECGTFKKFTFSGYLKSFDVVERENNDGTAINDGKPLMLFFGTKEVFDWQDMYFEASVSRSFHHANLKELGFNFSASNKAIIDLSKTQNPANLPTCVNTDGWQGVYFPTFQVRLPQFFKLREGVTLASRTGKNLFIDKTGLLGNMTAEKVYALNEGYTDEVNKFDMSLDLLSSNFVCNQAPVIMMMGRIQLGKCSSVSNQADKLLYYNVIYDKVRNGYSFLVKEKESGNYSSNSLTLETGSTVNFGINGSSVVLNTKLPKSPTITTAAAAYNNSICSNFETTLSISDCSTGMFKWTSPTGVGNENVNPLTIKPITTQSSQQMVYQANCFDKYCINENSNAITLTVYNGLPDLTLSSDKSVMCSSETATLTVGNSCVGKISWSTPENAAFTIENASTKSVEFPNLSSTQDKVYKVRCELAQCYSNQTNEAVQTITIKKAPTKPILTTLNADNSENPTHTVCSGNSIVIGGSCPDAGAVFTWIAGLSSTDTNPFTLSTNVSTPQNKNYVYQASCTKDGCSSTADLTVKEFPISKPTNFFAVRNPIESGGMAEIAALGCPEGSYVWSNNKRGVWNGQNGETLREVLNQTTTYSVRCVVNGCSSLATDPITVRVLTCEEAYPAPSNVGSIDGLSEVLPNGPVKLYASGCANAYEWSNGIISANNDGESTIITVNPVETTDYKVRCKKDDGCQSAWKSGVTIKVKSCEEGVTAPSMIGSIDNLNDVTPNTAVKLYAAGCSNQYEWSNGTVSSKNDGNSTIITVNPSETTKYKVRCKVDEGCKSGWTAEFEVRVKSCEEGVAAPSMIGSIDNLNDVTPNTAVKLYAAGCSNQYEWSNGIVSSKNDGNSTIITVNPSETTKYKVRCKVDEGCKSGWTSEFEVRVKTCEEGVSAPSSVGSIDNVNDIIANTNITLYAMGCGNLPYEWSNGAISNDEGQNNTSITVSPSSTTTYKVRCKKDEGCKSAWSAEFVLRVKGATPCATPPATPVISANKYTLNSDDDSVTLTASNCSGEVNWSNGSAGSKITISAATKYSATCTFDGCVSIKSNEIIITKDGCTTPTAPVITSDRIVLKVNESAKLTASGCSGSIFWSNGDIGFQTTVLKAGSYSAKCTVNKCESSNSNEITITKEGCTIPTTPNISIDKTSVAFQGVITVSVGACSAGNLVWTSPSTANQIGSHTITSATTYSVKCVDKTCESAISSKEVCVLPAKPNITADKTSFYSGEEVSVTATCFGTVTWISPSGFTGGKYSPTSSSTFKAKCTNNCGNSEEASVEVTLTPSPCSNFSWIPAVSTSEVCGTKTLTITNCENGIVNWKRIDWNMLGQQYTVENHTGSSWEFNTAAESLKRRDLRVTCTQNGCTSNEGDPGDVPNVQDLPTTPRITTDSRAVCSGTNVTLSATGCNYSYVWNNDLEGASITVKPTSESKYKVKCVNKGIANCSSGESAECKITIQSIPNEPTITSDKKSITGNEKAILSASGCAGTIKWSNGSAGTSIEISGQGGNYTATCTTSCGTSSVSNNISINYCTGTNWEDTGEVRYITENYIRKYEKQQKDNTTCSTKEDDRWVEVYVCNEIISVVYIKSVNGLQVISTNNNCQSDIKWYYTGNGVVDELLVNSNGININAWKGKGRYEAKCTNRCGTISAGTAYNE</sequence>
<keyword evidence="2" id="KW-1185">Reference proteome</keyword>
<evidence type="ECO:0008006" key="3">
    <source>
        <dbReference type="Google" id="ProtNLM"/>
    </source>
</evidence>
<accession>A0ABM5N848</accession>
<name>A0ABM5N848_EMTOG</name>
<organism evidence="1 2">
    <name type="scientific">Emticicia oligotrophica (strain DSM 17448 / CIP 109782 / MTCC 6937 / GPTSA100-15)</name>
    <dbReference type="NCBI Taxonomy" id="929562"/>
    <lineage>
        <taxon>Bacteria</taxon>
        <taxon>Pseudomonadati</taxon>
        <taxon>Bacteroidota</taxon>
        <taxon>Cytophagia</taxon>
        <taxon>Cytophagales</taxon>
        <taxon>Leadbetterellaceae</taxon>
        <taxon>Emticicia</taxon>
    </lineage>
</organism>
<reference evidence="1 2" key="1">
    <citation type="submission" date="2011-07" db="EMBL/GenBank/DDBJ databases">
        <title>The complete genome of plasmid 3 of Emticicia oligotrophica DSM 17448.</title>
        <authorList>
            <consortium name="US DOE Joint Genome Institute (JGI-PGF)"/>
            <person name="Lucas S."/>
            <person name="Han J."/>
            <person name="Lapidus A."/>
            <person name="Bruce D."/>
            <person name="Goodwin L."/>
            <person name="Pitluck S."/>
            <person name="Peters L."/>
            <person name="Kyrpides N."/>
            <person name="Mavromatis K."/>
            <person name="Ivanova N."/>
            <person name="Ovchinnikova G."/>
            <person name="Teshima H."/>
            <person name="Detter J.C."/>
            <person name="Tapia R."/>
            <person name="Han C."/>
            <person name="Land M."/>
            <person name="Hauser L."/>
            <person name="Markowitz V."/>
            <person name="Cheng J.-F."/>
            <person name="Hugenholtz P."/>
            <person name="Woyke T."/>
            <person name="Wu D."/>
            <person name="Tindall B."/>
            <person name="Pomrenke H."/>
            <person name="Brambilla E."/>
            <person name="Klenk H.-P."/>
            <person name="Eisen J.A."/>
        </authorList>
    </citation>
    <scope>NUCLEOTIDE SEQUENCE [LARGE SCALE GENOMIC DNA]</scope>
    <source>
        <strain evidence="2">DSM 17448 / GPTSA100-15</strain>
        <plasmid evidence="1 2">pEMTOL03</plasmid>
    </source>
</reference>
<geneLocation type="plasmid" evidence="1 2">
    <name>pEMTOL03</name>
</geneLocation>
<dbReference type="EMBL" id="CP002964">
    <property type="protein sequence ID" value="AFK05701.1"/>
    <property type="molecule type" value="Genomic_DNA"/>
</dbReference>
<dbReference type="Proteomes" id="UP000002875">
    <property type="component" value="Plasmid pEMTOL03"/>
</dbReference>
<keyword evidence="1" id="KW-0614">Plasmid</keyword>